<dbReference type="Proteomes" id="UP000189299">
    <property type="component" value="Unassembled WGS sequence"/>
</dbReference>
<evidence type="ECO:0000313" key="2">
    <source>
        <dbReference type="EMBL" id="ONN42056.1"/>
    </source>
</evidence>
<proteinExistence type="predicted"/>
<feature type="region of interest" description="Disordered" evidence="1">
    <location>
        <begin position="1"/>
        <end position="60"/>
    </location>
</feature>
<protein>
    <recommendedName>
        <fullName evidence="4">DUF4355 domain-containing protein</fullName>
    </recommendedName>
</protein>
<comment type="caution">
    <text evidence="2">The sequence shown here is derived from an EMBL/GenBank/DDBJ whole genome shotgun (WGS) entry which is preliminary data.</text>
</comment>
<reference evidence="2 3" key="1">
    <citation type="submission" date="2016-12" db="EMBL/GenBank/DDBJ databases">
        <authorList>
            <person name="Song W.-J."/>
            <person name="Kurnit D.M."/>
        </authorList>
    </citation>
    <scope>NUCLEOTIDE SEQUENCE [LARGE SCALE GENOMIC DNA]</scope>
    <source>
        <strain evidence="2 3">CGB1038-1_S1</strain>
    </source>
</reference>
<dbReference type="InterPro" id="IPR025580">
    <property type="entry name" value="Gp46"/>
</dbReference>
<feature type="compositionally biased region" description="Low complexity" evidence="1">
    <location>
        <begin position="23"/>
        <end position="34"/>
    </location>
</feature>
<evidence type="ECO:0008006" key="4">
    <source>
        <dbReference type="Google" id="ProtNLM"/>
    </source>
</evidence>
<organism evidence="2 3">
    <name type="scientific">Enterococcus mundtii</name>
    <dbReference type="NCBI Taxonomy" id="53346"/>
    <lineage>
        <taxon>Bacteria</taxon>
        <taxon>Bacillati</taxon>
        <taxon>Bacillota</taxon>
        <taxon>Bacilli</taxon>
        <taxon>Lactobacillales</taxon>
        <taxon>Enterococcaceae</taxon>
        <taxon>Enterococcus</taxon>
    </lineage>
</organism>
<accession>A0A1V2UFK8</accession>
<evidence type="ECO:0000313" key="3">
    <source>
        <dbReference type="Proteomes" id="UP000189299"/>
    </source>
</evidence>
<sequence length="217" mass="24188">MKEKRLLMPMNLQYFAGEEGNDGSDQGADDSGQGQHKENTDNDNQDGKKEETGKTFSRDDVAKMIAAETKKAVTAAEEKWRAEKDEAAKLAEMDDKEKADYEKQQLEVKLAEYERKEVLSKMSEQASEMLSEKGAKPTKEMLRLIVSEDAETTSSNVKTYLASVEAEREAIKAEFEKRLGGRIPLDGDSGGSVQGEYGKQLAKKATVETPKQTYFKN</sequence>
<dbReference type="RefSeq" id="WP_077151751.1">
    <property type="nucleotide sequence ID" value="NZ_CABMMO010000011.1"/>
</dbReference>
<feature type="compositionally biased region" description="Basic and acidic residues" evidence="1">
    <location>
        <begin position="35"/>
        <end position="60"/>
    </location>
</feature>
<dbReference type="STRING" id="53346.A5802_000702"/>
<dbReference type="EMBL" id="MSTR01000011">
    <property type="protein sequence ID" value="ONN42056.1"/>
    <property type="molecule type" value="Genomic_DNA"/>
</dbReference>
<gene>
    <name evidence="2" type="ORF">BTN92_11055</name>
</gene>
<evidence type="ECO:0000256" key="1">
    <source>
        <dbReference type="SAM" id="MobiDB-lite"/>
    </source>
</evidence>
<name>A0A1V2UFK8_ENTMU</name>
<dbReference type="AlphaFoldDB" id="A0A1V2UFK8"/>
<feature type="region of interest" description="Disordered" evidence="1">
    <location>
        <begin position="181"/>
        <end position="217"/>
    </location>
</feature>
<dbReference type="Pfam" id="PF14265">
    <property type="entry name" value="DUF4355"/>
    <property type="match status" value="1"/>
</dbReference>